<dbReference type="Gene3D" id="2.10.50.10">
    <property type="entry name" value="Tumor Necrosis Factor Receptor, subunit A, domain 2"/>
    <property type="match status" value="5"/>
</dbReference>
<feature type="domain" description="Tyrosine-protein kinase ephrin type A/B receptor-like" evidence="2">
    <location>
        <begin position="86"/>
        <end position="124"/>
    </location>
</feature>
<organism evidence="3">
    <name type="scientific">Spongospora subterranea</name>
    <dbReference type="NCBI Taxonomy" id="70186"/>
    <lineage>
        <taxon>Eukaryota</taxon>
        <taxon>Sar</taxon>
        <taxon>Rhizaria</taxon>
        <taxon>Endomyxa</taxon>
        <taxon>Phytomyxea</taxon>
        <taxon>Plasmodiophorida</taxon>
        <taxon>Plasmodiophoridae</taxon>
        <taxon>Spongospora</taxon>
    </lineage>
</organism>
<feature type="transmembrane region" description="Helical" evidence="1">
    <location>
        <begin position="586"/>
        <end position="605"/>
    </location>
</feature>
<feature type="domain" description="Tyrosine-protein kinase ephrin type A/B receptor-like" evidence="2">
    <location>
        <begin position="236"/>
        <end position="278"/>
    </location>
</feature>
<dbReference type="PANTHER" id="PTHR46967:SF1">
    <property type="entry name" value="KERATIN-ASSOCIATED PROTEIN 16-1-LIKE"/>
    <property type="match status" value="1"/>
</dbReference>
<proteinExistence type="predicted"/>
<sequence length="1015" mass="109806">GDSPGLSSCPICQIGRFSNVFGATTCSFCPIGTMSHPKANEPRTECDLCPTGRFQINNGSSDCIPCSSGRFSASTGSSDCTLCPPGSYQSEEESTSCIPCLRGQYQLLSGSTSCIDCPPGQYGDVSSIKQCSNCRAGQYQDRAGQGLCIDCPAGTFAKDDGMSSCVPCGIGTFSTGGATICTPCPIGAFSNGSASSSCNTCPIGYSTLRAGSDNCVACDMGKYKTEDGPCLLCPAGTVSSAEGSSRCTSCPVGTRSSSAGGTFCEMCPKGTFSDTVGSDTCTKCSPGFYSDASGAVRCQGCQPGSYAESSSSSSCMSCPSGSYQPVANSSRCLLCPAGSRSSAASSSCSLCPIGTSSHNGSADCSVCGPHLVAPSVGSPVCLSCSSTSSPDSTKRVCKCNPGYYYQIGSPPEEPCTPCPFGADCSTFGTTNATLFALDGYWRTQEGQFYRCQFASHCPMVESLNGACPEGREGPLCGICKRGFHDTWGNVCSKCPPAALAFIGFVLLTILVCALVVLQLYLIVRAGSDLMHMDKAATAAAAADISSASPSVKMSSQLPQKSLLNINPRHFVGAVALQPNFMFKMKILLGFFQITTNLSSTLDVPWPPQYKLFISWFSPFNFDLSGITMVSCVFDTNFYSTFASACATPFCLIALVTFGYLLPRRYCRTSTPSAQKRTRRRYWRMVLFLLFLFYPGTSSIILRLFNCISVNNVDYLLSDVRTQCYTSTWYTFRNISPIFIFIYPIGVPLFFIWSIYRVRGRLSEPGIKAQVGFLYDAFSPRFWWFDIVDNLHKLFLTSLLPFFGGAFRSYQISIGLAITTIYTLILLMLNPYQRKGDDRLHLLVQIAIFMYMLAAQVFYSTDIIDDAMNWVVSIVLIFCTLLLIAFFFAQAALFLRKTFCPRRKGRAVPEPVYVERVQDVDNNHRGIGGKGTSGKHLTDLARERQSVNPLYNQVAVQRELHEDDADEDMDYGHSDMQSNQISTDILNLSRSLNSSATGAFGEALIQRREFDVNDEE</sequence>
<feature type="transmembrane region" description="Helical" evidence="1">
    <location>
        <begin position="637"/>
        <end position="661"/>
    </location>
</feature>
<feature type="transmembrane region" description="Helical" evidence="1">
    <location>
        <begin position="681"/>
        <end position="704"/>
    </location>
</feature>
<dbReference type="SMART" id="SM01411">
    <property type="entry name" value="Ephrin_rec_like"/>
    <property type="match status" value="7"/>
</dbReference>
<dbReference type="AlphaFoldDB" id="A0A0H5QQ63"/>
<protein>
    <recommendedName>
        <fullName evidence="2">Tyrosine-protein kinase ephrin type A/B receptor-like domain-containing protein</fullName>
    </recommendedName>
</protein>
<dbReference type="PANTHER" id="PTHR46967">
    <property type="entry name" value="INSULIN-LIKE GROWTH FACTOR BINDING PROTEIN,N-TERMINAL"/>
    <property type="match status" value="1"/>
</dbReference>
<evidence type="ECO:0000259" key="2">
    <source>
        <dbReference type="Pfam" id="PF07699"/>
    </source>
</evidence>
<keyword evidence="1" id="KW-0812">Transmembrane</keyword>
<feature type="transmembrane region" description="Helical" evidence="1">
    <location>
        <begin position="839"/>
        <end position="858"/>
    </location>
</feature>
<feature type="transmembrane region" description="Helical" evidence="1">
    <location>
        <begin position="808"/>
        <end position="827"/>
    </location>
</feature>
<dbReference type="SUPFAM" id="SSF57184">
    <property type="entry name" value="Growth factor receptor domain"/>
    <property type="match status" value="3"/>
</dbReference>
<keyword evidence="1" id="KW-1133">Transmembrane helix</keyword>
<dbReference type="EMBL" id="HACM01003778">
    <property type="protein sequence ID" value="CRZ04220.1"/>
    <property type="molecule type" value="Transcribed_RNA"/>
</dbReference>
<accession>A0A0H5QQ63</accession>
<name>A0A0H5QQ63_9EUKA</name>
<feature type="non-terminal residue" evidence="3">
    <location>
        <position position="1"/>
    </location>
</feature>
<feature type="domain" description="Tyrosine-protein kinase ephrin type A/B receptor-like" evidence="2">
    <location>
        <begin position="304"/>
        <end position="348"/>
    </location>
</feature>
<feature type="transmembrane region" description="Helical" evidence="1">
    <location>
        <begin position="498"/>
        <end position="523"/>
    </location>
</feature>
<feature type="transmembrane region" description="Helical" evidence="1">
    <location>
        <begin position="734"/>
        <end position="755"/>
    </location>
</feature>
<dbReference type="Pfam" id="PF07699">
    <property type="entry name" value="Ephrin_rec_like"/>
    <property type="match status" value="5"/>
</dbReference>
<feature type="domain" description="Tyrosine-protein kinase ephrin type A/B receptor-like" evidence="2">
    <location>
        <begin position="171"/>
        <end position="218"/>
    </location>
</feature>
<keyword evidence="1" id="KW-0472">Membrane</keyword>
<dbReference type="InterPro" id="IPR011641">
    <property type="entry name" value="Tyr-kin_ephrin_A/B_rcpt-like"/>
</dbReference>
<evidence type="ECO:0000313" key="3">
    <source>
        <dbReference type="EMBL" id="CRZ04220.1"/>
    </source>
</evidence>
<feature type="transmembrane region" description="Helical" evidence="1">
    <location>
        <begin position="870"/>
        <end position="894"/>
    </location>
</feature>
<evidence type="ECO:0000256" key="1">
    <source>
        <dbReference type="SAM" id="Phobius"/>
    </source>
</evidence>
<reference evidence="3" key="1">
    <citation type="submission" date="2015-04" db="EMBL/GenBank/DDBJ databases">
        <title>The genome sequence of the plant pathogenic Rhizarian Plasmodiophora brassicae reveals insights in its biotrophic life cycle and the origin of chitin synthesis.</title>
        <authorList>
            <person name="Schwelm A."/>
            <person name="Fogelqvist J."/>
            <person name="Knaust A."/>
            <person name="Julke S."/>
            <person name="Lilja T."/>
            <person name="Dhandapani V."/>
            <person name="Bonilla-Rosso G."/>
            <person name="Karlsson M."/>
            <person name="Shevchenko A."/>
            <person name="Choi S.R."/>
            <person name="Kim H.G."/>
            <person name="Park J.Y."/>
            <person name="Lim Y.P."/>
            <person name="Ludwig-Muller J."/>
            <person name="Dixelius C."/>
        </authorList>
    </citation>
    <scope>NUCLEOTIDE SEQUENCE</scope>
    <source>
        <tissue evidence="3">Potato root galls</tissue>
    </source>
</reference>
<feature type="domain" description="Tyrosine-protein kinase ephrin type A/B receptor-like" evidence="2">
    <location>
        <begin position="43"/>
        <end position="78"/>
    </location>
</feature>
<dbReference type="InterPro" id="IPR009030">
    <property type="entry name" value="Growth_fac_rcpt_cys_sf"/>
</dbReference>